<evidence type="ECO:0000256" key="12">
    <source>
        <dbReference type="SAM" id="Phobius"/>
    </source>
</evidence>
<evidence type="ECO:0000256" key="10">
    <source>
        <dbReference type="PROSITE-ProRule" id="PRU00175"/>
    </source>
</evidence>
<dbReference type="PROSITE" id="PS50089">
    <property type="entry name" value="ZF_RING_2"/>
    <property type="match status" value="1"/>
</dbReference>
<accession>A0AAV2T640</accession>
<keyword evidence="3" id="KW-0808">Transferase</keyword>
<dbReference type="Pfam" id="PF25563">
    <property type="entry name" value="TPR_SYVN1_N"/>
    <property type="match status" value="1"/>
</dbReference>
<dbReference type="Gene3D" id="3.30.40.10">
    <property type="entry name" value="Zinc/RING finger domain, C3HC4 (zinc finger)"/>
    <property type="match status" value="1"/>
</dbReference>
<keyword evidence="4 12" id="KW-0812">Transmembrane</keyword>
<dbReference type="Pfam" id="PF13639">
    <property type="entry name" value="zf-RING_2"/>
    <property type="match status" value="1"/>
</dbReference>
<dbReference type="GO" id="GO:0008270">
    <property type="term" value="F:zinc ion binding"/>
    <property type="evidence" value="ECO:0007669"/>
    <property type="project" value="UniProtKB-KW"/>
</dbReference>
<feature type="transmembrane region" description="Helical" evidence="12">
    <location>
        <begin position="122"/>
        <end position="139"/>
    </location>
</feature>
<keyword evidence="6 10" id="KW-0863">Zinc-finger</keyword>
<dbReference type="GO" id="GO:0005829">
    <property type="term" value="C:cytosol"/>
    <property type="evidence" value="ECO:0007669"/>
    <property type="project" value="TreeGrafter"/>
</dbReference>
<dbReference type="GO" id="GO:0070936">
    <property type="term" value="P:protein K48-linked ubiquitination"/>
    <property type="evidence" value="ECO:0007669"/>
    <property type="project" value="TreeGrafter"/>
</dbReference>
<evidence type="ECO:0000256" key="8">
    <source>
        <dbReference type="ARBA" id="ARBA00022989"/>
    </source>
</evidence>
<evidence type="ECO:0000256" key="4">
    <source>
        <dbReference type="ARBA" id="ARBA00022692"/>
    </source>
</evidence>
<evidence type="ECO:0000256" key="1">
    <source>
        <dbReference type="ARBA" id="ARBA00004141"/>
    </source>
</evidence>
<dbReference type="EMBL" id="CAXLJL010000112">
    <property type="protein sequence ID" value="CAL5131913.1"/>
    <property type="molecule type" value="Genomic_DNA"/>
</dbReference>
<comment type="subcellular location">
    <subcellularLocation>
        <location evidence="1">Membrane</location>
        <topology evidence="1">Multi-pass membrane protein</topology>
    </subcellularLocation>
</comment>
<reference evidence="14" key="1">
    <citation type="submission" date="2024-06" db="EMBL/GenBank/DDBJ databases">
        <authorList>
            <person name="Liu X."/>
            <person name="Lenzi L."/>
            <person name="Haldenby T S."/>
            <person name="Uol C."/>
        </authorList>
    </citation>
    <scope>NUCLEOTIDE SEQUENCE</scope>
</reference>
<dbReference type="GO" id="GO:0006511">
    <property type="term" value="P:ubiquitin-dependent protein catabolic process"/>
    <property type="evidence" value="ECO:0007669"/>
    <property type="project" value="TreeGrafter"/>
</dbReference>
<dbReference type="GO" id="GO:0000151">
    <property type="term" value="C:ubiquitin ligase complex"/>
    <property type="evidence" value="ECO:0007669"/>
    <property type="project" value="TreeGrafter"/>
</dbReference>
<evidence type="ECO:0000256" key="9">
    <source>
        <dbReference type="ARBA" id="ARBA00023136"/>
    </source>
</evidence>
<keyword evidence="5" id="KW-0479">Metal-binding</keyword>
<feature type="transmembrane region" description="Helical" evidence="12">
    <location>
        <begin position="145"/>
        <end position="165"/>
    </location>
</feature>
<evidence type="ECO:0000313" key="14">
    <source>
        <dbReference type="EMBL" id="CAL5131913.1"/>
    </source>
</evidence>
<keyword evidence="8 12" id="KW-1133">Transmembrane helix</keyword>
<evidence type="ECO:0000256" key="3">
    <source>
        <dbReference type="ARBA" id="ARBA00022679"/>
    </source>
</evidence>
<evidence type="ECO:0000256" key="6">
    <source>
        <dbReference type="ARBA" id="ARBA00022771"/>
    </source>
</evidence>
<dbReference type="InterPro" id="IPR001841">
    <property type="entry name" value="Znf_RING"/>
</dbReference>
<evidence type="ECO:0000256" key="11">
    <source>
        <dbReference type="SAM" id="MobiDB-lite"/>
    </source>
</evidence>
<feature type="compositionally biased region" description="Polar residues" evidence="11">
    <location>
        <begin position="409"/>
        <end position="431"/>
    </location>
</feature>
<feature type="region of interest" description="Disordered" evidence="11">
    <location>
        <begin position="631"/>
        <end position="691"/>
    </location>
</feature>
<dbReference type="InterPro" id="IPR013083">
    <property type="entry name" value="Znf_RING/FYVE/PHD"/>
</dbReference>
<dbReference type="GO" id="GO:0030968">
    <property type="term" value="P:endoplasmic reticulum unfolded protein response"/>
    <property type="evidence" value="ECO:0007669"/>
    <property type="project" value="TreeGrafter"/>
</dbReference>
<dbReference type="SMART" id="SM00184">
    <property type="entry name" value="RING"/>
    <property type="match status" value="1"/>
</dbReference>
<feature type="compositionally biased region" description="Polar residues" evidence="11">
    <location>
        <begin position="642"/>
        <end position="651"/>
    </location>
</feature>
<evidence type="ECO:0000259" key="13">
    <source>
        <dbReference type="PROSITE" id="PS50089"/>
    </source>
</evidence>
<name>A0AAV2T640_CALDB</name>
<evidence type="ECO:0000256" key="2">
    <source>
        <dbReference type="ARBA" id="ARBA00004906"/>
    </source>
</evidence>
<evidence type="ECO:0000256" key="5">
    <source>
        <dbReference type="ARBA" id="ARBA00022723"/>
    </source>
</evidence>
<dbReference type="GO" id="GO:0005783">
    <property type="term" value="C:endoplasmic reticulum"/>
    <property type="evidence" value="ECO:0007669"/>
    <property type="project" value="TreeGrafter"/>
</dbReference>
<organism evidence="14 15">
    <name type="scientific">Calicophoron daubneyi</name>
    <name type="common">Rumen fluke</name>
    <name type="synonym">Paramphistomum daubneyi</name>
    <dbReference type="NCBI Taxonomy" id="300641"/>
    <lineage>
        <taxon>Eukaryota</taxon>
        <taxon>Metazoa</taxon>
        <taxon>Spiralia</taxon>
        <taxon>Lophotrochozoa</taxon>
        <taxon>Platyhelminthes</taxon>
        <taxon>Trematoda</taxon>
        <taxon>Digenea</taxon>
        <taxon>Plagiorchiida</taxon>
        <taxon>Pronocephalata</taxon>
        <taxon>Paramphistomoidea</taxon>
        <taxon>Paramphistomidae</taxon>
        <taxon>Calicophoron</taxon>
    </lineage>
</organism>
<feature type="domain" description="RING-type" evidence="13">
    <location>
        <begin position="344"/>
        <end position="382"/>
    </location>
</feature>
<evidence type="ECO:0000256" key="7">
    <source>
        <dbReference type="ARBA" id="ARBA00022833"/>
    </source>
</evidence>
<keyword evidence="9 12" id="KW-0472">Membrane</keyword>
<dbReference type="SUPFAM" id="SSF57850">
    <property type="entry name" value="RING/U-box"/>
    <property type="match status" value="1"/>
</dbReference>
<proteinExistence type="predicted"/>
<dbReference type="PANTHER" id="PTHR15067">
    <property type="entry name" value="E3 UBIQUITIN-PROTEIN LIGASE RNF8"/>
    <property type="match status" value="1"/>
</dbReference>
<dbReference type="PANTHER" id="PTHR15067:SF5">
    <property type="entry name" value="E3 UBIQUITIN-PROTEIN LIGASE AMFR"/>
    <property type="match status" value="1"/>
</dbReference>
<feature type="transmembrane region" description="Helical" evidence="12">
    <location>
        <begin position="17"/>
        <end position="36"/>
    </location>
</feature>
<protein>
    <recommendedName>
        <fullName evidence="13">RING-type domain-containing protein</fullName>
    </recommendedName>
</protein>
<feature type="region of interest" description="Disordered" evidence="11">
    <location>
        <begin position="409"/>
        <end position="434"/>
    </location>
</feature>
<comment type="pathway">
    <text evidence="2">Protein modification; protein ubiquitination.</text>
</comment>
<dbReference type="Proteomes" id="UP001497525">
    <property type="component" value="Unassembled WGS sequence"/>
</dbReference>
<dbReference type="InterPro" id="IPR057992">
    <property type="entry name" value="TPR_SYVN1_N"/>
</dbReference>
<keyword evidence="7" id="KW-0862">Zinc</keyword>
<sequence>MHNFNLERIPLPQFSTYLIYTALSLIGSVVRLAYIISNDYAVPNSKGLNASDVILHPDVSNNEAANREDWHSVVRICVEDSWFFWNIINCAYCLFICVGRELQQFFFGDLRESELTHVRENFLNFLFYKIVFVYGILNVEALHEILLWITWFTILGFLILLTGLIKDRVEFEIQFLEQSSDKPVLQTRMLSLLFFVLFICNVLMAASVAIGTKYSMHLMFFMLAEVFQLTVRTIHVIAWYAIHLYSSVTNSDTKMSAFYQRSVSLYFSELIFSSVADCGDLVHNLHLLLWNNVRVNMSGIIIGMHLQHLYYKLVKRHRQHKRYRKVLQLIESQFPRVHQPNEDCAVCWEKLNDARQLPCGHIFHVSCLHMWIERSANCPVCRNLFDLDHLNMPVSNPVVHLNSPITIAEESQSGPSSADGQSSAVSQTSSHAKGDALAIKEGGTATGCEERSSCSNMDDNLFFPLRSHHLNLDSSVSAMVSINRFLEVSDQSVDNAEESENTNRSYKTALPNKFLDALEVELLNYFQSRGAAKRKHSHAASSDPGLPTVSAGTSELCSQQYDGELKACNSITKASGSTSNTSEQVIQVPSCLTSETMIESEEDTEFPPKRVLRHAIRHLLHRVLQAVGAAGAVDSRARKQYSPDTGSSPAISSDTESDSTETTCAELHPPAVSPSSSSDQCEHETSSDNGQWKVPRRHVYTHPIAKQKHGAARYSGSSCGKSHKLFCPISGTFHQTREERERSLEARKSGLLARARENFAQRHPSARCKTHHR</sequence>
<evidence type="ECO:0000313" key="15">
    <source>
        <dbReference type="Proteomes" id="UP001497525"/>
    </source>
</evidence>
<feature type="transmembrane region" description="Helical" evidence="12">
    <location>
        <begin position="82"/>
        <end position="102"/>
    </location>
</feature>
<dbReference type="GO" id="GO:0061630">
    <property type="term" value="F:ubiquitin protein ligase activity"/>
    <property type="evidence" value="ECO:0007669"/>
    <property type="project" value="TreeGrafter"/>
</dbReference>
<gene>
    <name evidence="14" type="ORF">CDAUBV1_LOCUS4447</name>
</gene>
<comment type="caution">
    <text evidence="14">The sequence shown here is derived from an EMBL/GenBank/DDBJ whole genome shotgun (WGS) entry which is preliminary data.</text>
</comment>
<dbReference type="AlphaFoldDB" id="A0AAV2T640"/>
<feature type="transmembrane region" description="Helical" evidence="12">
    <location>
        <begin position="192"/>
        <end position="212"/>
    </location>
</feature>